<dbReference type="InterPro" id="IPR016163">
    <property type="entry name" value="Ald_DH_C"/>
</dbReference>
<dbReference type="EMBL" id="FQVI01000023">
    <property type="protein sequence ID" value="SHF36684.1"/>
    <property type="molecule type" value="Genomic_DNA"/>
</dbReference>
<dbReference type="PANTHER" id="PTHR43353:SF5">
    <property type="entry name" value="SUCCINATE-SEMIALDEHYDE DEHYDROGENASE, MITOCHONDRIAL"/>
    <property type="match status" value="1"/>
</dbReference>
<dbReference type="STRING" id="1122155.SAMN02745158_03460"/>
<proteinExistence type="predicted"/>
<dbReference type="Gene3D" id="3.40.309.10">
    <property type="entry name" value="Aldehyde Dehydrogenase, Chain A, domain 2"/>
    <property type="match status" value="1"/>
</dbReference>
<organism evidence="3 4">
    <name type="scientific">Lactonifactor longoviformis DSM 17459</name>
    <dbReference type="NCBI Taxonomy" id="1122155"/>
    <lineage>
        <taxon>Bacteria</taxon>
        <taxon>Bacillati</taxon>
        <taxon>Bacillota</taxon>
        <taxon>Clostridia</taxon>
        <taxon>Eubacteriales</taxon>
        <taxon>Clostridiaceae</taxon>
        <taxon>Lactonifactor</taxon>
    </lineage>
</organism>
<evidence type="ECO:0000313" key="4">
    <source>
        <dbReference type="Proteomes" id="UP000184245"/>
    </source>
</evidence>
<protein>
    <submittedName>
        <fullName evidence="3">Succinate-semialdehyde dehydrogenase / glutarate-semialdehyde dehydrogenase</fullName>
    </submittedName>
</protein>
<dbReference type="Proteomes" id="UP000184245">
    <property type="component" value="Unassembled WGS sequence"/>
</dbReference>
<accession>A0A1M5B2E2</accession>
<dbReference type="GO" id="GO:0016620">
    <property type="term" value="F:oxidoreductase activity, acting on the aldehyde or oxo group of donors, NAD or NADP as acceptor"/>
    <property type="evidence" value="ECO:0007669"/>
    <property type="project" value="InterPro"/>
</dbReference>
<reference evidence="3 4" key="1">
    <citation type="submission" date="2016-11" db="EMBL/GenBank/DDBJ databases">
        <authorList>
            <person name="Jaros S."/>
            <person name="Januszkiewicz K."/>
            <person name="Wedrychowicz H."/>
        </authorList>
    </citation>
    <scope>NUCLEOTIDE SEQUENCE [LARGE SCALE GENOMIC DNA]</scope>
    <source>
        <strain evidence="3 4">DSM 17459</strain>
    </source>
</reference>
<sequence length="480" mass="52157">MIYPMYIDGEWYTKEGSSRDVVSPATGEVIGTVTPAGFEEVDRALKAADREKGNLEKMTVFERSEMLFRIADAIDAHKEELAKMIAMEMGKPYHTEALGEVGGSALAFRDAAEQIKWMSSEIPSVREKNVHVYAYRKPVGVFTIITPFNFPLCTASCYYLAPGLAAGNTILWLPPMSCSAVASLFMKCFEEAKVPKGMINMVIGTSQEAKTAAVVHPLTAGIGFTGSTKTGNDIMEKAKAKKSLMELGGNGPVVVLKDADLEKAAEGILAGSFGNAGQICTSTERVLVDDSVADELVKIILSKMDRYVVGNPMDEKTTMGPVHNRSTVDTVMEHVQDAIEKGAKVVSEHWGKVEGAPTEHYLYPTVIDHVSKDALLNIEETFGPVVPLVRFKEESEIMDLIAMSPYGLAAGVYTEDLKKGMQMAEEMRFGYVNINSGSSYWDWTFPAGGAGGSQSGYGRSGGKWSILEMSEERCVSVNLN</sequence>
<dbReference type="InterPro" id="IPR016162">
    <property type="entry name" value="Ald_DH_N"/>
</dbReference>
<dbReference type="InterPro" id="IPR015590">
    <property type="entry name" value="Aldehyde_DH_dom"/>
</dbReference>
<dbReference type="PANTHER" id="PTHR43353">
    <property type="entry name" value="SUCCINATE-SEMIALDEHYDE DEHYDROGENASE, MITOCHONDRIAL"/>
    <property type="match status" value="1"/>
</dbReference>
<dbReference type="InterPro" id="IPR050740">
    <property type="entry name" value="Aldehyde_DH_Superfamily"/>
</dbReference>
<keyword evidence="1" id="KW-0560">Oxidoreductase</keyword>
<dbReference type="SUPFAM" id="SSF53720">
    <property type="entry name" value="ALDH-like"/>
    <property type="match status" value="1"/>
</dbReference>
<dbReference type="OrthoDB" id="9762913at2"/>
<evidence type="ECO:0000256" key="1">
    <source>
        <dbReference type="ARBA" id="ARBA00023002"/>
    </source>
</evidence>
<dbReference type="Pfam" id="PF00171">
    <property type="entry name" value="Aldedh"/>
    <property type="match status" value="1"/>
</dbReference>
<dbReference type="InterPro" id="IPR016161">
    <property type="entry name" value="Ald_DH/histidinol_DH"/>
</dbReference>
<dbReference type="Gene3D" id="3.40.605.10">
    <property type="entry name" value="Aldehyde Dehydrogenase, Chain A, domain 1"/>
    <property type="match status" value="1"/>
</dbReference>
<dbReference type="AlphaFoldDB" id="A0A1M5B2E2"/>
<gene>
    <name evidence="3" type="ORF">SAMN02745158_03460</name>
</gene>
<keyword evidence="4" id="KW-1185">Reference proteome</keyword>
<name>A0A1M5B2E2_9CLOT</name>
<feature type="domain" description="Aldehyde dehydrogenase" evidence="2">
    <location>
        <begin position="11"/>
        <end position="473"/>
    </location>
</feature>
<evidence type="ECO:0000259" key="2">
    <source>
        <dbReference type="Pfam" id="PF00171"/>
    </source>
</evidence>
<evidence type="ECO:0000313" key="3">
    <source>
        <dbReference type="EMBL" id="SHF36684.1"/>
    </source>
</evidence>